<dbReference type="Proteomes" id="UP000263642">
    <property type="component" value="Unassembled WGS sequence"/>
</dbReference>
<name>A0A3D3R0U8_9PLAN</name>
<evidence type="ECO:0000259" key="1">
    <source>
        <dbReference type="Pfam" id="PF07596"/>
    </source>
</evidence>
<comment type="caution">
    <text evidence="2">The sequence shown here is derived from an EMBL/GenBank/DDBJ whole genome shotgun (WGS) entry which is preliminary data.</text>
</comment>
<reference evidence="2 3" key="1">
    <citation type="journal article" date="2018" name="Nat. Biotechnol.">
        <title>A standardized bacterial taxonomy based on genome phylogeny substantially revises the tree of life.</title>
        <authorList>
            <person name="Parks D.H."/>
            <person name="Chuvochina M."/>
            <person name="Waite D.W."/>
            <person name="Rinke C."/>
            <person name="Skarshewski A."/>
            <person name="Chaumeil P.A."/>
            <person name="Hugenholtz P."/>
        </authorList>
    </citation>
    <scope>NUCLEOTIDE SEQUENCE [LARGE SCALE GENOMIC DNA]</scope>
    <source>
        <strain evidence="2">UBA9375</strain>
    </source>
</reference>
<dbReference type="EMBL" id="DQAY01000033">
    <property type="protein sequence ID" value="HCO22471.1"/>
    <property type="molecule type" value="Genomic_DNA"/>
</dbReference>
<sequence length="166" mass="18796">MQHIQSNSDPSLHVSVALQEGKREQIQQSRCIFLIALFLLACLMPGCGKGPIQETVKRQPAEAKPIVEAEKTTSPETKPVAEAKEVATSKVPNRMMKAREKMNSILLGLINYYDNHNMFCPDTSIPENYAPSGRPHLSWRVHILPFMGEEDLFQQFKLNEPWDSPH</sequence>
<accession>A0A3D3R0U8</accession>
<evidence type="ECO:0000313" key="2">
    <source>
        <dbReference type="EMBL" id="HCO22471.1"/>
    </source>
</evidence>
<proteinExistence type="predicted"/>
<dbReference type="AlphaFoldDB" id="A0A3D3R0U8"/>
<feature type="domain" description="DUF1559" evidence="1">
    <location>
        <begin position="94"/>
        <end position="165"/>
    </location>
</feature>
<dbReference type="Pfam" id="PF07596">
    <property type="entry name" value="SBP_bac_10"/>
    <property type="match status" value="1"/>
</dbReference>
<evidence type="ECO:0000313" key="3">
    <source>
        <dbReference type="Proteomes" id="UP000263642"/>
    </source>
</evidence>
<gene>
    <name evidence="2" type="ORF">DIT97_05185</name>
</gene>
<dbReference type="InterPro" id="IPR011453">
    <property type="entry name" value="DUF1559"/>
</dbReference>
<organism evidence="2 3">
    <name type="scientific">Gimesia maris</name>
    <dbReference type="NCBI Taxonomy" id="122"/>
    <lineage>
        <taxon>Bacteria</taxon>
        <taxon>Pseudomonadati</taxon>
        <taxon>Planctomycetota</taxon>
        <taxon>Planctomycetia</taxon>
        <taxon>Planctomycetales</taxon>
        <taxon>Planctomycetaceae</taxon>
        <taxon>Gimesia</taxon>
    </lineage>
</organism>
<feature type="non-terminal residue" evidence="2">
    <location>
        <position position="166"/>
    </location>
</feature>
<protein>
    <recommendedName>
        <fullName evidence="1">DUF1559 domain-containing protein</fullName>
    </recommendedName>
</protein>